<keyword evidence="2" id="KW-0472">Membrane</keyword>
<feature type="compositionally biased region" description="Low complexity" evidence="1">
    <location>
        <begin position="713"/>
        <end position="722"/>
    </location>
</feature>
<feature type="compositionally biased region" description="Polar residues" evidence="1">
    <location>
        <begin position="571"/>
        <end position="585"/>
    </location>
</feature>
<feature type="compositionally biased region" description="Basic residues" evidence="1">
    <location>
        <begin position="14"/>
        <end position="23"/>
    </location>
</feature>
<accession>A0AA38P115</accession>
<feature type="region of interest" description="Disordered" evidence="1">
    <location>
        <begin position="618"/>
        <end position="722"/>
    </location>
</feature>
<evidence type="ECO:0000256" key="1">
    <source>
        <dbReference type="SAM" id="MobiDB-lite"/>
    </source>
</evidence>
<feature type="region of interest" description="Disordered" evidence="1">
    <location>
        <begin position="831"/>
        <end position="864"/>
    </location>
</feature>
<feature type="compositionally biased region" description="Low complexity" evidence="1">
    <location>
        <begin position="547"/>
        <end position="570"/>
    </location>
</feature>
<feature type="compositionally biased region" description="Polar residues" evidence="1">
    <location>
        <begin position="618"/>
        <end position="640"/>
    </location>
</feature>
<protein>
    <submittedName>
        <fullName evidence="3">Uncharacterized protein</fullName>
    </submittedName>
</protein>
<feature type="compositionally biased region" description="Basic and acidic residues" evidence="1">
    <location>
        <begin position="849"/>
        <end position="864"/>
    </location>
</feature>
<proteinExistence type="predicted"/>
<feature type="region of interest" description="Disordered" evidence="1">
    <location>
        <begin position="489"/>
        <end position="518"/>
    </location>
</feature>
<evidence type="ECO:0000313" key="4">
    <source>
        <dbReference type="Proteomes" id="UP001163846"/>
    </source>
</evidence>
<dbReference type="AlphaFoldDB" id="A0AA38P115"/>
<feature type="compositionally biased region" description="Polar residues" evidence="1">
    <location>
        <begin position="1"/>
        <end position="11"/>
    </location>
</feature>
<keyword evidence="2" id="KW-0812">Transmembrane</keyword>
<feature type="transmembrane region" description="Helical" evidence="2">
    <location>
        <begin position="404"/>
        <end position="427"/>
    </location>
</feature>
<sequence>MSICSAQSSCGHRSYLKRRHRYQREKNPSNVSKPDLALDTRERARHELQDQHAQRPEISPTNDAPIDRRPSANRSGKNSLHTTRHTSSFHPSVQETWYQSRRLSPRQLDLGLLPGISLLVNAASREAERVGLSTVSSMSSVVATSGASTITTVSSKPTSPTPTASTSTLTSTSSTSLLTSAASSSSTAISSSVSISSTSSSLMSTTSSSRSALSSSNTQLSLSTQSIGSSLSSSSTVLSTTRSGTSSSTLVSTSTLSSTGSTTQSSAVSTSLSSTSRLPSSTPSNVSSTVFISSSTLPSSVTMSTSSSFTSSSSSSTLPSASSSTFLTSISESSSVSTGASSSSIITLTSSSDIAPSTTHPTFTYTPSLKHTSSLVTSSSTFSPNPSLAPSLASNTNFSPHTGAIIGATIGGAIALVAAAFAIFLICGRIRRNRLGQILGGRELQGGRGNRGVGPTAGPFTEEMVEQGVAPLGKKLGFLARGISLGSSSRPLNRTTSSVQSTAAWRSPLSDEDGDEEYPGMNVPLPASPVMTAPGYGLGFGEGSSSGHGHDPGSSSGHEHFSGSVESSGSTYNASSVQSSRSQGHNMPGFGQAAETMAGMGASGGVHQTLASSHGHSTLLNQDRTHSSGTISSTKVNMNDSSVGNSAGEGSGSSNSHSHSLHTTSQAAAPIPKLKVNDRSVPPTRSPSPKSFKKGFIERLRGGRSSTQNSMVATPPASSSYYPSTITFPARSSLLNPPLPVSEAPLEPPVMSFLQPPLPLPSPALTDDSRMAYTDGLLNPAHGLRTTGEMTDMSRPQAGNDSSLSLGDHVDYSRPFGGFVFNRMDSSTTFTSADTRTTTHPVAETPLHQQHDLPPEHVTGDDGV</sequence>
<keyword evidence="2" id="KW-1133">Transmembrane helix</keyword>
<reference evidence="3" key="1">
    <citation type="submission" date="2022-08" db="EMBL/GenBank/DDBJ databases">
        <authorList>
            <consortium name="DOE Joint Genome Institute"/>
            <person name="Min B."/>
            <person name="Riley R."/>
            <person name="Sierra-Patev S."/>
            <person name="Naranjo-Ortiz M."/>
            <person name="Looney B."/>
            <person name="Konkel Z."/>
            <person name="Slot J.C."/>
            <person name="Sakamoto Y."/>
            <person name="Steenwyk J.L."/>
            <person name="Rokas A."/>
            <person name="Carro J."/>
            <person name="Camarero S."/>
            <person name="Ferreira P."/>
            <person name="Molpeceres G."/>
            <person name="Ruiz-Duenas F.J."/>
            <person name="Serrano A."/>
            <person name="Henrissat B."/>
            <person name="Drula E."/>
            <person name="Hughes K.W."/>
            <person name="Mata J.L."/>
            <person name="Ishikawa N.K."/>
            <person name="Vargas-Isla R."/>
            <person name="Ushijima S."/>
            <person name="Smith C.A."/>
            <person name="Ahrendt S."/>
            <person name="Andreopoulos W."/>
            <person name="He G."/>
            <person name="Labutti K."/>
            <person name="Lipzen A."/>
            <person name="Ng V."/>
            <person name="Sandor L."/>
            <person name="Barry K."/>
            <person name="Martinez A.T."/>
            <person name="Xiao Y."/>
            <person name="Gibbons J.G."/>
            <person name="Terashima K."/>
            <person name="Hibbett D.S."/>
            <person name="Grigoriev I.V."/>
        </authorList>
    </citation>
    <scope>NUCLEOTIDE SEQUENCE</scope>
    <source>
        <strain evidence="3">TFB9207</strain>
    </source>
</reference>
<feature type="region of interest" description="Disordered" evidence="1">
    <location>
        <begin position="534"/>
        <end position="595"/>
    </location>
</feature>
<dbReference type="Proteomes" id="UP001163846">
    <property type="component" value="Unassembled WGS sequence"/>
</dbReference>
<feature type="region of interest" description="Disordered" evidence="1">
    <location>
        <begin position="1"/>
        <end position="94"/>
    </location>
</feature>
<evidence type="ECO:0000313" key="3">
    <source>
        <dbReference type="EMBL" id="KAJ3834220.1"/>
    </source>
</evidence>
<name>A0AA38P115_9AGAR</name>
<organism evidence="3 4">
    <name type="scientific">Lentinula raphanica</name>
    <dbReference type="NCBI Taxonomy" id="153919"/>
    <lineage>
        <taxon>Eukaryota</taxon>
        <taxon>Fungi</taxon>
        <taxon>Dikarya</taxon>
        <taxon>Basidiomycota</taxon>
        <taxon>Agaricomycotina</taxon>
        <taxon>Agaricomycetes</taxon>
        <taxon>Agaricomycetidae</taxon>
        <taxon>Agaricales</taxon>
        <taxon>Marasmiineae</taxon>
        <taxon>Omphalotaceae</taxon>
        <taxon>Lentinula</taxon>
    </lineage>
</organism>
<comment type="caution">
    <text evidence="3">The sequence shown here is derived from an EMBL/GenBank/DDBJ whole genome shotgun (WGS) entry which is preliminary data.</text>
</comment>
<evidence type="ECO:0000256" key="2">
    <source>
        <dbReference type="SAM" id="Phobius"/>
    </source>
</evidence>
<feature type="region of interest" description="Disordered" evidence="1">
    <location>
        <begin position="146"/>
        <end position="172"/>
    </location>
</feature>
<dbReference type="EMBL" id="MU806563">
    <property type="protein sequence ID" value="KAJ3834220.1"/>
    <property type="molecule type" value="Genomic_DNA"/>
</dbReference>
<gene>
    <name evidence="3" type="ORF">F5878DRAFT_369613</name>
</gene>
<feature type="compositionally biased region" description="Gly residues" evidence="1">
    <location>
        <begin position="536"/>
        <end position="546"/>
    </location>
</feature>
<feature type="compositionally biased region" description="Polar residues" evidence="1">
    <location>
        <begin position="489"/>
        <end position="504"/>
    </location>
</feature>
<feature type="compositionally biased region" description="Polar residues" evidence="1">
    <location>
        <begin position="72"/>
        <end position="94"/>
    </location>
</feature>
<feature type="compositionally biased region" description="Low complexity" evidence="1">
    <location>
        <begin position="641"/>
        <end position="658"/>
    </location>
</feature>
<feature type="compositionally biased region" description="Basic and acidic residues" evidence="1">
    <location>
        <begin position="36"/>
        <end position="55"/>
    </location>
</feature>
<feature type="region of interest" description="Disordered" evidence="1">
    <location>
        <begin position="228"/>
        <end position="286"/>
    </location>
</feature>
<keyword evidence="4" id="KW-1185">Reference proteome</keyword>